<dbReference type="InterPro" id="IPR029062">
    <property type="entry name" value="Class_I_gatase-like"/>
</dbReference>
<dbReference type="CDD" id="cd01745">
    <property type="entry name" value="GATase1_2"/>
    <property type="match status" value="1"/>
</dbReference>
<gene>
    <name evidence="6" type="ORF">JJ685_19030</name>
</gene>
<dbReference type="SUPFAM" id="SSF52317">
    <property type="entry name" value="Class I glutamine amidotransferase-like"/>
    <property type="match status" value="1"/>
</dbReference>
<protein>
    <recommendedName>
        <fullName evidence="5">gamma-glutamyl-gamma-aminobutyrate hydrolase</fullName>
        <ecNumber evidence="5">3.5.1.94</ecNumber>
    </recommendedName>
</protein>
<evidence type="ECO:0000313" key="7">
    <source>
        <dbReference type="Proteomes" id="UP000599109"/>
    </source>
</evidence>
<dbReference type="AlphaFoldDB" id="A0A937CUD1"/>
<keyword evidence="7" id="KW-1185">Reference proteome</keyword>
<dbReference type="GO" id="GO:0033969">
    <property type="term" value="F:gamma-glutamyl-gamma-aminobutyrate hydrolase activity"/>
    <property type="evidence" value="ECO:0007669"/>
    <property type="project" value="UniProtKB-EC"/>
</dbReference>
<evidence type="ECO:0000256" key="4">
    <source>
        <dbReference type="ARBA" id="ARBA00060634"/>
    </source>
</evidence>
<dbReference type="EC" id="3.5.1.94" evidence="5"/>
<reference evidence="6 7" key="1">
    <citation type="journal article" date="2017" name="Int. J. Syst. Evol. Microbiol.">
        <title>Ramlibacter monticola sp. nov., isolated from forest soil.</title>
        <authorList>
            <person name="Chaudhary D.K."/>
            <person name="Kim J."/>
        </authorList>
    </citation>
    <scope>NUCLEOTIDE SEQUENCE [LARGE SCALE GENOMIC DNA]</scope>
    <source>
        <strain evidence="6 7">KACC 19175</strain>
    </source>
</reference>
<comment type="pathway">
    <text evidence="4">Amine and polyamine degradation; putrescine degradation; 4-aminobutanoate from putrescine: step 4/4.</text>
</comment>
<evidence type="ECO:0000256" key="3">
    <source>
        <dbReference type="ARBA" id="ARBA00055068"/>
    </source>
</evidence>
<accession>A0A937CUD1</accession>
<dbReference type="EMBL" id="JAEQNE010000005">
    <property type="protein sequence ID" value="MBL0393241.1"/>
    <property type="molecule type" value="Genomic_DNA"/>
</dbReference>
<comment type="caution">
    <text evidence="6">The sequence shown here is derived from an EMBL/GenBank/DDBJ whole genome shotgun (WGS) entry which is preliminary data.</text>
</comment>
<proteinExistence type="inferred from homology"/>
<dbReference type="GO" id="GO:0005829">
    <property type="term" value="C:cytosol"/>
    <property type="evidence" value="ECO:0007669"/>
    <property type="project" value="TreeGrafter"/>
</dbReference>
<evidence type="ECO:0000313" key="6">
    <source>
        <dbReference type="EMBL" id="MBL0393241.1"/>
    </source>
</evidence>
<dbReference type="FunFam" id="3.40.50.880:FF:000030">
    <property type="entry name" value="Gamma-glutamyl-gamma-aminobutyrate hydrolase PuuD"/>
    <property type="match status" value="1"/>
</dbReference>
<dbReference type="InterPro" id="IPR044668">
    <property type="entry name" value="PuuD-like"/>
</dbReference>
<name>A0A937CUD1_9BURK</name>
<comment type="catalytic activity">
    <reaction evidence="2">
        <text>4-(gamma-L-glutamylamino)butanoate + H2O = 4-aminobutanoate + L-glutamate</text>
        <dbReference type="Rhea" id="RHEA:19737"/>
        <dbReference type="ChEBI" id="CHEBI:15377"/>
        <dbReference type="ChEBI" id="CHEBI:29985"/>
        <dbReference type="ChEBI" id="CHEBI:58800"/>
        <dbReference type="ChEBI" id="CHEBI:59888"/>
        <dbReference type="EC" id="3.5.1.94"/>
    </reaction>
</comment>
<dbReference type="PANTHER" id="PTHR43235:SF1">
    <property type="entry name" value="GLUTAMINE AMIDOTRANSFERASE PB2B2.05-RELATED"/>
    <property type="match status" value="1"/>
</dbReference>
<sequence length="258" mass="28286">MIRRATRRPVVGIVSCLKTPAGENPFYRVDCKYVDAVVDVAQCTPLVVPPIGARQDVDDVLSVIDGLLFTGSPSNIEPGRYGQVLSVDEHFDTERDATSLPLLAAAIERQVPFFGICRGMQELNVHCGGTLHQAIHDQPGFDDHRVRKEVSLDEQYGQRHRVNLVAGSRLQAIYGGRDAVEVNSLHGQGVSRVGRGLKVEALSPDGVVEALCVETSDTFQRAVQWHPEWRAGENPDYAVLFEVFGAACGAAKLRMNKR</sequence>
<evidence type="ECO:0000256" key="5">
    <source>
        <dbReference type="ARBA" id="ARBA00066788"/>
    </source>
</evidence>
<keyword evidence="6" id="KW-0378">Hydrolase</keyword>
<comment type="similarity">
    <text evidence="1">Belongs to the peptidase C26 family.</text>
</comment>
<dbReference type="InterPro" id="IPR011697">
    <property type="entry name" value="Peptidase_C26"/>
</dbReference>
<dbReference type="RefSeq" id="WP_201675917.1">
    <property type="nucleotide sequence ID" value="NZ_JAEQNE010000005.1"/>
</dbReference>
<comment type="function">
    <text evidence="3">Involved in the breakdown of putrescine via hydrolysis of the gamma-glutamyl linkage of gamma-glutamyl-gamma-aminobutyrate.</text>
</comment>
<evidence type="ECO:0000256" key="1">
    <source>
        <dbReference type="ARBA" id="ARBA00011083"/>
    </source>
</evidence>
<dbReference type="Proteomes" id="UP000599109">
    <property type="component" value="Unassembled WGS sequence"/>
</dbReference>
<evidence type="ECO:0000256" key="2">
    <source>
        <dbReference type="ARBA" id="ARBA00052718"/>
    </source>
</evidence>
<dbReference type="Gene3D" id="3.40.50.880">
    <property type="match status" value="1"/>
</dbReference>
<dbReference type="PANTHER" id="PTHR43235">
    <property type="entry name" value="GLUTAMINE AMIDOTRANSFERASE PB2B2.05-RELATED"/>
    <property type="match status" value="1"/>
</dbReference>
<dbReference type="PROSITE" id="PS51273">
    <property type="entry name" value="GATASE_TYPE_1"/>
    <property type="match status" value="1"/>
</dbReference>
<organism evidence="6 7">
    <name type="scientific">Ramlibacter monticola</name>
    <dbReference type="NCBI Taxonomy" id="1926872"/>
    <lineage>
        <taxon>Bacteria</taxon>
        <taxon>Pseudomonadati</taxon>
        <taxon>Pseudomonadota</taxon>
        <taxon>Betaproteobacteria</taxon>
        <taxon>Burkholderiales</taxon>
        <taxon>Comamonadaceae</taxon>
        <taxon>Ramlibacter</taxon>
    </lineage>
</organism>
<dbReference type="GO" id="GO:0006598">
    <property type="term" value="P:polyamine catabolic process"/>
    <property type="evidence" value="ECO:0007669"/>
    <property type="project" value="TreeGrafter"/>
</dbReference>
<dbReference type="Pfam" id="PF07722">
    <property type="entry name" value="Peptidase_C26"/>
    <property type="match status" value="1"/>
</dbReference>